<dbReference type="Gramene" id="RZC50454">
    <property type="protein sequence ID" value="RZC50454"/>
    <property type="gene ID" value="C5167_018894"/>
</dbReference>
<dbReference type="GO" id="GO:0003723">
    <property type="term" value="F:RNA binding"/>
    <property type="evidence" value="ECO:0007669"/>
    <property type="project" value="InterPro"/>
</dbReference>
<dbReference type="GO" id="GO:0005576">
    <property type="term" value="C:extracellular region"/>
    <property type="evidence" value="ECO:0007669"/>
    <property type="project" value="TreeGrafter"/>
</dbReference>
<dbReference type="Proteomes" id="UP000316621">
    <property type="component" value="Chromosome 2"/>
</dbReference>
<dbReference type="PANTHER" id="PTHR11240:SF18">
    <property type="entry name" value="OS07G0630400 PROTEIN"/>
    <property type="match status" value="1"/>
</dbReference>
<dbReference type="GO" id="GO:0033897">
    <property type="term" value="F:ribonuclease T2 activity"/>
    <property type="evidence" value="ECO:0007669"/>
    <property type="project" value="InterPro"/>
</dbReference>
<dbReference type="EMBL" id="CM010716">
    <property type="protein sequence ID" value="RZC50458.1"/>
    <property type="molecule type" value="Genomic_DNA"/>
</dbReference>
<sequence length="228" mass="26599">MVASEEIDDAYCPVDEEDKIRQAYYIGGDASFELRVQWGYSRCNTFANIDCRPDIPKEFTIHGLWRDNGYNQGRPLVNTVYKTRKINKKVQEKMKKCWASMDLHNGEVNDAYFWSHEWVRHGQYTGWSQGCYFSEAVNLFEKQEITGVILTRFPPGPTQTLSVRDLERGVHAEKNIIVFVKCNTNKDDDQQLQEIGIYYRYKGGKWSAIDHPKQSECNTNIPMVFPYE</sequence>
<evidence type="ECO:0000256" key="2">
    <source>
        <dbReference type="RuleBase" id="RU004328"/>
    </source>
</evidence>
<evidence type="ECO:0000313" key="5">
    <source>
        <dbReference type="EMBL" id="RZC50463.1"/>
    </source>
</evidence>
<dbReference type="Gene3D" id="3.90.730.10">
    <property type="entry name" value="Ribonuclease T2-like"/>
    <property type="match status" value="1"/>
</dbReference>
<proteinExistence type="inferred from homology"/>
<reference evidence="5 6" key="1">
    <citation type="journal article" date="2018" name="Science">
        <title>The opium poppy genome and morphinan production.</title>
        <authorList>
            <person name="Guo L."/>
            <person name="Winzer T."/>
            <person name="Yang X."/>
            <person name="Li Y."/>
            <person name="Ning Z."/>
            <person name="He Z."/>
            <person name="Teodor R."/>
            <person name="Lu Y."/>
            <person name="Bowser T.A."/>
            <person name="Graham I.A."/>
            <person name="Ye K."/>
        </authorList>
    </citation>
    <scope>NUCLEOTIDE SEQUENCE [LARGE SCALE GENOMIC DNA]</scope>
    <source>
        <strain evidence="6">cv. HN1</strain>
        <tissue evidence="5">Leaves</tissue>
    </source>
</reference>
<accession>A0A4Y7INK7</accession>
<organism evidence="5 6">
    <name type="scientific">Papaver somniferum</name>
    <name type="common">Opium poppy</name>
    <dbReference type="NCBI Taxonomy" id="3469"/>
    <lineage>
        <taxon>Eukaryota</taxon>
        <taxon>Viridiplantae</taxon>
        <taxon>Streptophyta</taxon>
        <taxon>Embryophyta</taxon>
        <taxon>Tracheophyta</taxon>
        <taxon>Spermatophyta</taxon>
        <taxon>Magnoliopsida</taxon>
        <taxon>Ranunculales</taxon>
        <taxon>Papaveraceae</taxon>
        <taxon>Papaveroideae</taxon>
        <taxon>Papaver</taxon>
    </lineage>
</organism>
<dbReference type="EMBL" id="CM010716">
    <property type="protein sequence ID" value="RZC50454.1"/>
    <property type="molecule type" value="Genomic_DNA"/>
</dbReference>
<dbReference type="AlphaFoldDB" id="A0A4Y7INK7"/>
<comment type="similarity">
    <text evidence="1 2">Belongs to the RNase T2 family.</text>
</comment>
<gene>
    <name evidence="5" type="ORF">C5167_018880</name>
    <name evidence="4" type="ORF">C5167_018890</name>
    <name evidence="3" type="ORF">C5167_018894</name>
</gene>
<dbReference type="InterPro" id="IPR036430">
    <property type="entry name" value="RNase_T2-like_sf"/>
</dbReference>
<dbReference type="Pfam" id="PF00445">
    <property type="entry name" value="Ribonuclease_T2"/>
    <property type="match status" value="1"/>
</dbReference>
<evidence type="ECO:0000313" key="6">
    <source>
        <dbReference type="Proteomes" id="UP000316621"/>
    </source>
</evidence>
<dbReference type="Gramene" id="RZC50463">
    <property type="protein sequence ID" value="RZC50463"/>
    <property type="gene ID" value="C5167_018880"/>
</dbReference>
<evidence type="ECO:0000313" key="4">
    <source>
        <dbReference type="EMBL" id="RZC50458.1"/>
    </source>
</evidence>
<name>A0A4Y7INK7_PAPSO</name>
<dbReference type="SUPFAM" id="SSF55895">
    <property type="entry name" value="Ribonuclease Rh-like"/>
    <property type="match status" value="1"/>
</dbReference>
<keyword evidence="6" id="KW-1185">Reference proteome</keyword>
<evidence type="ECO:0000256" key="1">
    <source>
        <dbReference type="ARBA" id="ARBA00007469"/>
    </source>
</evidence>
<dbReference type="EMBL" id="CM010716">
    <property type="protein sequence ID" value="RZC50463.1"/>
    <property type="molecule type" value="Genomic_DNA"/>
</dbReference>
<evidence type="ECO:0000313" key="3">
    <source>
        <dbReference type="EMBL" id="RZC50454.1"/>
    </source>
</evidence>
<dbReference type="Gramene" id="RZC50458">
    <property type="protein sequence ID" value="RZC50458"/>
    <property type="gene ID" value="C5167_018890"/>
</dbReference>
<protein>
    <submittedName>
        <fullName evidence="5">Uncharacterized protein</fullName>
    </submittedName>
</protein>
<dbReference type="PANTHER" id="PTHR11240">
    <property type="entry name" value="RIBONUCLEASE T2"/>
    <property type="match status" value="1"/>
</dbReference>
<dbReference type="InterPro" id="IPR001568">
    <property type="entry name" value="RNase_T2-like"/>
</dbReference>
<dbReference type="GO" id="GO:0006401">
    <property type="term" value="P:RNA catabolic process"/>
    <property type="evidence" value="ECO:0007669"/>
    <property type="project" value="TreeGrafter"/>
</dbReference>